<dbReference type="Gene3D" id="1.10.510.10">
    <property type="entry name" value="Transferase(Phosphotransferase) domain 1"/>
    <property type="match status" value="1"/>
</dbReference>
<dbReference type="EnsemblMetazoa" id="XM_024226952.1">
    <property type="protein sequence ID" value="XP_024082720.1"/>
    <property type="gene ID" value="LOC106667904"/>
</dbReference>
<dbReference type="RefSeq" id="XP_014251649.1">
    <property type="nucleotide sequence ID" value="XM_014396163.2"/>
</dbReference>
<feature type="transmembrane region" description="Helical" evidence="21">
    <location>
        <begin position="830"/>
        <end position="854"/>
    </location>
</feature>
<dbReference type="CDD" id="cd06366">
    <property type="entry name" value="PBP1_GABAb_receptor"/>
    <property type="match status" value="1"/>
</dbReference>
<evidence type="ECO:0000256" key="4">
    <source>
        <dbReference type="ARBA" id="ARBA00022679"/>
    </source>
</evidence>
<dbReference type="AlphaFoldDB" id="A0A8I6RXJ6"/>
<evidence type="ECO:0000256" key="11">
    <source>
        <dbReference type="ARBA" id="ARBA00022989"/>
    </source>
</evidence>
<dbReference type="FunFam" id="3.30.200.20:FF:000593">
    <property type="entry name" value="Predicted protein"/>
    <property type="match status" value="1"/>
</dbReference>
<dbReference type="PANTHER" id="PTHR24416:SF489">
    <property type="entry name" value="PROTEIN KINASE DOMAIN-CONTAINING PROTEIN"/>
    <property type="match status" value="1"/>
</dbReference>
<dbReference type="GO" id="GO:0007169">
    <property type="term" value="P:cell surface receptor protein tyrosine kinase signaling pathway"/>
    <property type="evidence" value="ECO:0007669"/>
    <property type="project" value="TreeGrafter"/>
</dbReference>
<sequence>MGQEVKFLILFLFLQTAAALKNESCLNGPEVNPKRFVTTKGVPIPLTLGVTNRITHKLATHVFMIFLKEILGYDTVVIKNVTHDNITAIFEGLSSNNQGPHYMIDLEVWITPNLNTIHYTERFAVSECGILAPPGRYGWFIPKKFIPPDKQNVSIYWNSFKDKNVIKKMYSAEIEKLIEEMKGDLCEVYCDYSKIYYVPKWCKDGMDCPLILAQDYESTSFVINDIADNKLFARVIWLGKHFFKYVDQIMNNNYYINKIVPIILTYTPSELMLDDDFVSVSFPACNYYIFDHCNYGNKRLVKLSWSSLVKAARPAFESLQNIDFSARNYKEMIAIYVKKWKEKGEDLNDDELRSVACDWMKNNTHIVKRWKPEDDKKNTLYIGGIFPLTGSAPFFDTVRGIVVGATMAIKAINNNTRVLQDYKLELLLDNGECKADIVMRTFINYIFNNNYPQLVGILGPACSDTVEPLAGIAKHFHTLIISYSAEGSSFSDREKYPYFYRTIGENKQYMYVYLKLLSRLQWKRLASLTEDGTRYTEYVSMTENLLQSEGISFVVNRKFPQDWDTSTMQQCLEEFKEKNARIIIADVNEKAARTVMCLAFKNNMTAEHGYVWFLPHRQTDHWFTSVKDVNCNVKQMIKAIDGHFSLSHAFFAPDNNTMQENITVKEWKKKYELELTLNSTKEKNIKGFSNYAGYTYDAIWAYAYALDGLTKQNHSSVASLHSPNTTKQFVKFLQKTNFSGVSGHIQFSNGSSKFIPINIMQWLGNKSRIIGTFEPKIDNDTADYSAGNLTLYENQITWLYPDGKPPDGMQIEPPCFVAGFAKMLNTECHVAIVIANIIGIGILILILIVCFLIIKHRYDKKVRLTQKYMESLGIDLLSVGPIPSLDTWEISKEKVVINRKLGEGAFGTVYGGEAYFNEKGWVAVAVKTLKVGSTTEEKLDFLSEAEVMKRFEHKNIVQLLGVCTKSEPVYTIMEFMLYGDLKTFLLARRHLVNEKFSDDSDEISSKKLTNMALDIARALSYLAELRYVHRDVASRNCLINAQRVVKLGDFGMTRPMFESDYYKFNRKGMLPVRWMAPESLVLGVFTPASDVWSFGVLLFEIITFGSFPFQGLTNNQVLEHVKQGNTINIPAGIKPQLDCLIKSCWEKDRKKRPHASEIVEFLANNPRLLVPCIDVPISSVQMDDTAQLELPLPQDKMRRFSMTLRQRTPSSPTSDIGLRTDLAQPLLPTPARFRPTINSSISEENNIQIDSPL</sequence>
<dbReference type="Gene3D" id="3.40.50.2300">
    <property type="match status" value="2"/>
</dbReference>
<dbReference type="KEGG" id="clec:106667904"/>
<reference evidence="24" key="1">
    <citation type="submission" date="2022-01" db="UniProtKB">
        <authorList>
            <consortium name="EnsemblMetazoa"/>
        </authorList>
    </citation>
    <scope>IDENTIFICATION</scope>
</reference>
<dbReference type="RefSeq" id="XP_024082719.1">
    <property type="nucleotide sequence ID" value="XM_024226951.1"/>
</dbReference>
<dbReference type="Pfam" id="PF01094">
    <property type="entry name" value="ANF_receptor"/>
    <property type="match status" value="1"/>
</dbReference>
<keyword evidence="15" id="KW-0675">Receptor</keyword>
<evidence type="ECO:0000313" key="25">
    <source>
        <dbReference type="Proteomes" id="UP000494040"/>
    </source>
</evidence>
<dbReference type="EC" id="2.7.10.1" evidence="2"/>
<dbReference type="EnsemblMetazoa" id="XM_014396162.2">
    <property type="protein sequence ID" value="XP_014251648.1"/>
    <property type="gene ID" value="LOC106667904"/>
</dbReference>
<dbReference type="FunFam" id="1.10.510.10:FF:001227">
    <property type="entry name" value="Tyrosine-protein kinase receptor"/>
    <property type="match status" value="1"/>
</dbReference>
<dbReference type="GO" id="GO:0005886">
    <property type="term" value="C:plasma membrane"/>
    <property type="evidence" value="ECO:0007669"/>
    <property type="project" value="TreeGrafter"/>
</dbReference>
<comment type="subcellular location">
    <subcellularLocation>
        <location evidence="1">Membrane</location>
        <topology evidence="1">Single-pass membrane protein</topology>
    </subcellularLocation>
</comment>
<keyword evidence="4" id="KW-0808">Transferase</keyword>
<keyword evidence="9" id="KW-0418">Kinase</keyword>
<keyword evidence="17" id="KW-0393">Immunoglobulin domain</keyword>
<dbReference type="RefSeq" id="XP_014251650.1">
    <property type="nucleotide sequence ID" value="XM_014396164.2"/>
</dbReference>
<keyword evidence="12 21" id="KW-0472">Membrane</keyword>
<keyword evidence="3" id="KW-0597">Phosphoprotein</keyword>
<keyword evidence="10 20" id="KW-0067">ATP-binding</keyword>
<organism evidence="24 25">
    <name type="scientific">Cimex lectularius</name>
    <name type="common">Bed bug</name>
    <name type="synonym">Acanthia lectularia</name>
    <dbReference type="NCBI Taxonomy" id="79782"/>
    <lineage>
        <taxon>Eukaryota</taxon>
        <taxon>Metazoa</taxon>
        <taxon>Ecdysozoa</taxon>
        <taxon>Arthropoda</taxon>
        <taxon>Hexapoda</taxon>
        <taxon>Insecta</taxon>
        <taxon>Pterygota</taxon>
        <taxon>Neoptera</taxon>
        <taxon>Paraneoptera</taxon>
        <taxon>Hemiptera</taxon>
        <taxon>Heteroptera</taxon>
        <taxon>Panheteroptera</taxon>
        <taxon>Cimicomorpha</taxon>
        <taxon>Cimicidae</taxon>
        <taxon>Cimex</taxon>
    </lineage>
</organism>
<evidence type="ECO:0000256" key="17">
    <source>
        <dbReference type="ARBA" id="ARBA00023319"/>
    </source>
</evidence>
<evidence type="ECO:0000256" key="13">
    <source>
        <dbReference type="ARBA" id="ARBA00023137"/>
    </source>
</evidence>
<keyword evidence="25" id="KW-1185">Reference proteome</keyword>
<evidence type="ECO:0000256" key="12">
    <source>
        <dbReference type="ARBA" id="ARBA00023136"/>
    </source>
</evidence>
<feature type="signal peptide" evidence="22">
    <location>
        <begin position="1"/>
        <end position="19"/>
    </location>
</feature>
<name>A0A8I6RXJ6_CIMLE</name>
<evidence type="ECO:0000313" key="24">
    <source>
        <dbReference type="EnsemblMetazoa" id="XP_014251650.1"/>
    </source>
</evidence>
<comment type="function">
    <text evidence="19">Receptor for basic fibroblast growth factor.</text>
</comment>
<dbReference type="SMART" id="SM00219">
    <property type="entry name" value="TyrKc"/>
    <property type="match status" value="1"/>
</dbReference>
<evidence type="ECO:0000256" key="9">
    <source>
        <dbReference type="ARBA" id="ARBA00022777"/>
    </source>
</evidence>
<evidence type="ECO:0000256" key="6">
    <source>
        <dbReference type="ARBA" id="ARBA00022729"/>
    </source>
</evidence>
<dbReference type="InterPro" id="IPR000719">
    <property type="entry name" value="Prot_kinase_dom"/>
</dbReference>
<dbReference type="PANTHER" id="PTHR24416">
    <property type="entry name" value="TYROSINE-PROTEIN KINASE RECEPTOR"/>
    <property type="match status" value="1"/>
</dbReference>
<evidence type="ECO:0000256" key="10">
    <source>
        <dbReference type="ARBA" id="ARBA00022840"/>
    </source>
</evidence>
<dbReference type="Proteomes" id="UP000494040">
    <property type="component" value="Unassembled WGS sequence"/>
</dbReference>
<keyword evidence="14" id="KW-1015">Disulfide bond</keyword>
<dbReference type="InterPro" id="IPR017441">
    <property type="entry name" value="Protein_kinase_ATP_BS"/>
</dbReference>
<evidence type="ECO:0000256" key="7">
    <source>
        <dbReference type="ARBA" id="ARBA00022737"/>
    </source>
</evidence>
<dbReference type="PROSITE" id="PS00109">
    <property type="entry name" value="PROTEIN_KINASE_TYR"/>
    <property type="match status" value="1"/>
</dbReference>
<comment type="catalytic activity">
    <reaction evidence="18">
        <text>L-tyrosyl-[protein] + ATP = O-phospho-L-tyrosyl-[protein] + ADP + H(+)</text>
        <dbReference type="Rhea" id="RHEA:10596"/>
        <dbReference type="Rhea" id="RHEA-COMP:10136"/>
        <dbReference type="Rhea" id="RHEA-COMP:20101"/>
        <dbReference type="ChEBI" id="CHEBI:15378"/>
        <dbReference type="ChEBI" id="CHEBI:30616"/>
        <dbReference type="ChEBI" id="CHEBI:46858"/>
        <dbReference type="ChEBI" id="CHEBI:61978"/>
        <dbReference type="ChEBI" id="CHEBI:456216"/>
        <dbReference type="EC" id="2.7.10.1"/>
    </reaction>
</comment>
<protein>
    <recommendedName>
        <fullName evidence="2">receptor protein-tyrosine kinase</fullName>
        <ecNumber evidence="2">2.7.10.1</ecNumber>
    </recommendedName>
</protein>
<dbReference type="InterPro" id="IPR028082">
    <property type="entry name" value="Peripla_BP_I"/>
</dbReference>
<dbReference type="PROSITE" id="PS50011">
    <property type="entry name" value="PROTEIN_KINASE_DOM"/>
    <property type="match status" value="1"/>
</dbReference>
<evidence type="ECO:0000256" key="14">
    <source>
        <dbReference type="ARBA" id="ARBA00023157"/>
    </source>
</evidence>
<dbReference type="EnsemblMetazoa" id="XM_024226953.1">
    <property type="protein sequence ID" value="XP_024082721.1"/>
    <property type="gene ID" value="LOC106667904"/>
</dbReference>
<dbReference type="InterPro" id="IPR001828">
    <property type="entry name" value="ANF_lig-bd_rcpt"/>
</dbReference>
<keyword evidence="11 21" id="KW-1133">Transmembrane helix</keyword>
<evidence type="ECO:0000256" key="15">
    <source>
        <dbReference type="ARBA" id="ARBA00023170"/>
    </source>
</evidence>
<dbReference type="GO" id="GO:0005524">
    <property type="term" value="F:ATP binding"/>
    <property type="evidence" value="ECO:0007669"/>
    <property type="project" value="UniProtKB-UniRule"/>
</dbReference>
<dbReference type="CDD" id="cd00192">
    <property type="entry name" value="PTKc"/>
    <property type="match status" value="1"/>
</dbReference>
<dbReference type="InterPro" id="IPR001245">
    <property type="entry name" value="Ser-Thr/Tyr_kinase_cat_dom"/>
</dbReference>
<evidence type="ECO:0000256" key="2">
    <source>
        <dbReference type="ARBA" id="ARBA00011902"/>
    </source>
</evidence>
<evidence type="ECO:0000256" key="21">
    <source>
        <dbReference type="SAM" id="Phobius"/>
    </source>
</evidence>
<dbReference type="RefSeq" id="XP_014251648.1">
    <property type="nucleotide sequence ID" value="XM_014396162.2"/>
</dbReference>
<evidence type="ECO:0000256" key="3">
    <source>
        <dbReference type="ARBA" id="ARBA00022553"/>
    </source>
</evidence>
<dbReference type="RefSeq" id="XP_024082721.1">
    <property type="nucleotide sequence ID" value="XM_024226953.1"/>
</dbReference>
<evidence type="ECO:0000256" key="19">
    <source>
        <dbReference type="ARBA" id="ARBA00056965"/>
    </source>
</evidence>
<dbReference type="Gene3D" id="3.30.200.20">
    <property type="entry name" value="Phosphorylase Kinase, domain 1"/>
    <property type="match status" value="1"/>
</dbReference>
<evidence type="ECO:0000259" key="23">
    <source>
        <dbReference type="PROSITE" id="PS50011"/>
    </source>
</evidence>
<dbReference type="EnsemblMetazoa" id="XM_024226951.1">
    <property type="protein sequence ID" value="XP_024082719.1"/>
    <property type="gene ID" value="LOC106667904"/>
</dbReference>
<proteinExistence type="predicted"/>
<evidence type="ECO:0000256" key="20">
    <source>
        <dbReference type="PROSITE-ProRule" id="PRU10141"/>
    </source>
</evidence>
<keyword evidence="16" id="KW-0325">Glycoprotein</keyword>
<dbReference type="GO" id="GO:0043235">
    <property type="term" value="C:receptor complex"/>
    <property type="evidence" value="ECO:0007669"/>
    <property type="project" value="TreeGrafter"/>
</dbReference>
<evidence type="ECO:0000256" key="18">
    <source>
        <dbReference type="ARBA" id="ARBA00051243"/>
    </source>
</evidence>
<evidence type="ECO:0000256" key="16">
    <source>
        <dbReference type="ARBA" id="ARBA00023180"/>
    </source>
</evidence>
<dbReference type="SUPFAM" id="SSF53822">
    <property type="entry name" value="Periplasmic binding protein-like I"/>
    <property type="match status" value="1"/>
</dbReference>
<feature type="domain" description="Protein kinase" evidence="23">
    <location>
        <begin position="895"/>
        <end position="1168"/>
    </location>
</feature>
<feature type="chain" id="PRO_5035103409" description="receptor protein-tyrosine kinase" evidence="22">
    <location>
        <begin position="20"/>
        <end position="1253"/>
    </location>
</feature>
<dbReference type="GO" id="GO:0004714">
    <property type="term" value="F:transmembrane receptor protein tyrosine kinase activity"/>
    <property type="evidence" value="ECO:0007669"/>
    <property type="project" value="UniProtKB-EC"/>
</dbReference>
<feature type="binding site" evidence="20">
    <location>
        <position position="927"/>
    </location>
    <ligand>
        <name>ATP</name>
        <dbReference type="ChEBI" id="CHEBI:30616"/>
    </ligand>
</feature>
<dbReference type="InterPro" id="IPR011009">
    <property type="entry name" value="Kinase-like_dom_sf"/>
</dbReference>
<dbReference type="EnsemblMetazoa" id="XM_014396164.2">
    <property type="protein sequence ID" value="XP_014251650.1"/>
    <property type="gene ID" value="LOC106667904"/>
</dbReference>
<dbReference type="PRINTS" id="PR00109">
    <property type="entry name" value="TYRKINASE"/>
</dbReference>
<evidence type="ECO:0000256" key="8">
    <source>
        <dbReference type="ARBA" id="ARBA00022741"/>
    </source>
</evidence>
<keyword evidence="7" id="KW-0677">Repeat</keyword>
<dbReference type="RefSeq" id="XP_024082720.1">
    <property type="nucleotide sequence ID" value="XM_024226952.1"/>
</dbReference>
<keyword evidence="6 22" id="KW-0732">Signal</keyword>
<evidence type="ECO:0000256" key="22">
    <source>
        <dbReference type="SAM" id="SignalP"/>
    </source>
</evidence>
<dbReference type="Pfam" id="PF07714">
    <property type="entry name" value="PK_Tyr_Ser-Thr"/>
    <property type="match status" value="1"/>
</dbReference>
<dbReference type="RefSeq" id="XP_024082722.1">
    <property type="nucleotide sequence ID" value="XM_024226954.1"/>
</dbReference>
<dbReference type="SUPFAM" id="SSF56112">
    <property type="entry name" value="Protein kinase-like (PK-like)"/>
    <property type="match status" value="1"/>
</dbReference>
<accession>A0A8I6RXJ6</accession>
<dbReference type="GeneID" id="106667904"/>
<dbReference type="OMA" id="VSCEVAI"/>
<dbReference type="InterPro" id="IPR050122">
    <property type="entry name" value="RTK"/>
</dbReference>
<dbReference type="EnsemblMetazoa" id="XM_024226954.1">
    <property type="protein sequence ID" value="XP_024082722.1"/>
    <property type="gene ID" value="LOC106667904"/>
</dbReference>
<dbReference type="InterPro" id="IPR020635">
    <property type="entry name" value="Tyr_kinase_cat_dom"/>
</dbReference>
<dbReference type="EnsemblMetazoa" id="XM_014396163.2">
    <property type="protein sequence ID" value="XP_014251649.1"/>
    <property type="gene ID" value="LOC106667904"/>
</dbReference>
<dbReference type="PROSITE" id="PS00107">
    <property type="entry name" value="PROTEIN_KINASE_ATP"/>
    <property type="match status" value="1"/>
</dbReference>
<evidence type="ECO:0000256" key="1">
    <source>
        <dbReference type="ARBA" id="ARBA00004167"/>
    </source>
</evidence>
<keyword evidence="5 21" id="KW-0812">Transmembrane</keyword>
<keyword evidence="13" id="KW-0829">Tyrosine-protein kinase</keyword>
<dbReference type="OrthoDB" id="4062651at2759"/>
<dbReference type="InterPro" id="IPR008266">
    <property type="entry name" value="Tyr_kinase_AS"/>
</dbReference>
<keyword evidence="8 20" id="KW-0547">Nucleotide-binding</keyword>
<evidence type="ECO:0000256" key="5">
    <source>
        <dbReference type="ARBA" id="ARBA00022692"/>
    </source>
</evidence>